<evidence type="ECO:0000313" key="2">
    <source>
        <dbReference type="EMBL" id="MDV6310010.1"/>
    </source>
</evidence>
<dbReference type="RefSeq" id="WP_269550826.1">
    <property type="nucleotide sequence ID" value="NZ_JAPWID010000036.1"/>
</dbReference>
<reference evidence="2 3" key="1">
    <citation type="submission" date="2023-10" db="EMBL/GenBank/DDBJ databases">
        <title>Development of a sustainable strategy for remediation of hydrocarbon-contaminated territories based on the waste exchange concept.</title>
        <authorList>
            <person name="Krivoruchko A."/>
        </authorList>
    </citation>
    <scope>NUCLEOTIDE SEQUENCE [LARGE SCALE GENOMIC DNA]</scope>
    <source>
        <strain evidence="2 3">IEGM 1266</strain>
    </source>
</reference>
<proteinExistence type="predicted"/>
<dbReference type="Proteomes" id="UP001185779">
    <property type="component" value="Unassembled WGS sequence"/>
</dbReference>
<gene>
    <name evidence="2" type="ORF">R3P94_22360</name>
</gene>
<organism evidence="2 3">
    <name type="scientific">Gordonia amicalis</name>
    <dbReference type="NCBI Taxonomy" id="89053"/>
    <lineage>
        <taxon>Bacteria</taxon>
        <taxon>Bacillati</taxon>
        <taxon>Actinomycetota</taxon>
        <taxon>Actinomycetes</taxon>
        <taxon>Mycobacteriales</taxon>
        <taxon>Gordoniaceae</taxon>
        <taxon>Gordonia</taxon>
    </lineage>
</organism>
<keyword evidence="3" id="KW-1185">Reference proteome</keyword>
<feature type="region of interest" description="Disordered" evidence="1">
    <location>
        <begin position="1"/>
        <end position="44"/>
    </location>
</feature>
<protein>
    <submittedName>
        <fullName evidence="2">Uncharacterized protein</fullName>
    </submittedName>
</protein>
<sequence length="44" mass="4949">MHDDIRFGISNFRSIEPGDPDAANETPQARHGNSAQSRRRPRST</sequence>
<evidence type="ECO:0000256" key="1">
    <source>
        <dbReference type="SAM" id="MobiDB-lite"/>
    </source>
</evidence>
<comment type="caution">
    <text evidence="2">The sequence shown here is derived from an EMBL/GenBank/DDBJ whole genome shotgun (WGS) entry which is preliminary data.</text>
</comment>
<dbReference type="EMBL" id="JAWLKI010000040">
    <property type="protein sequence ID" value="MDV6310010.1"/>
    <property type="molecule type" value="Genomic_DNA"/>
</dbReference>
<accession>A0ABU4DJS7</accession>
<feature type="compositionally biased region" description="Polar residues" evidence="1">
    <location>
        <begin position="25"/>
        <end position="36"/>
    </location>
</feature>
<name>A0ABU4DJS7_9ACTN</name>
<evidence type="ECO:0000313" key="3">
    <source>
        <dbReference type="Proteomes" id="UP001185779"/>
    </source>
</evidence>